<dbReference type="AlphaFoldDB" id="A0AAN9TDK6"/>
<dbReference type="SMART" id="SM00271">
    <property type="entry name" value="DnaJ"/>
    <property type="match status" value="1"/>
</dbReference>
<feature type="compositionally biased region" description="Polar residues" evidence="9">
    <location>
        <begin position="257"/>
        <end position="272"/>
    </location>
</feature>
<dbReference type="Gene3D" id="3.30.70.330">
    <property type="match status" value="1"/>
</dbReference>
<evidence type="ECO:0000256" key="3">
    <source>
        <dbReference type="ARBA" id="ARBA00022490"/>
    </source>
</evidence>
<dbReference type="Pfam" id="PF00076">
    <property type="entry name" value="RRM_1"/>
    <property type="match status" value="1"/>
</dbReference>
<evidence type="ECO:0000256" key="6">
    <source>
        <dbReference type="ARBA" id="ARBA00023242"/>
    </source>
</evidence>
<dbReference type="InterPro" id="IPR001623">
    <property type="entry name" value="DnaJ_domain"/>
</dbReference>
<keyword evidence="3" id="KW-0963">Cytoplasm</keyword>
<comment type="caution">
    <text evidence="12">The sequence shown here is derived from an EMBL/GenBank/DDBJ whole genome shotgun (WGS) entry which is preliminary data.</text>
</comment>
<feature type="domain" description="J" evidence="10">
    <location>
        <begin position="8"/>
        <end position="73"/>
    </location>
</feature>
<evidence type="ECO:0000256" key="2">
    <source>
        <dbReference type="ARBA" id="ARBA00004496"/>
    </source>
</evidence>
<dbReference type="GO" id="GO:0005737">
    <property type="term" value="C:cytoplasm"/>
    <property type="evidence" value="ECO:0007669"/>
    <property type="project" value="UniProtKB-SubCell"/>
</dbReference>
<keyword evidence="13" id="KW-1185">Reference proteome</keyword>
<dbReference type="InterPro" id="IPR052094">
    <property type="entry name" value="Pre-mRNA-splicing_ERAD"/>
</dbReference>
<keyword evidence="4 7" id="KW-0694">RNA-binding</keyword>
<dbReference type="GO" id="GO:0005681">
    <property type="term" value="C:spliceosomal complex"/>
    <property type="evidence" value="ECO:0007669"/>
    <property type="project" value="TreeGrafter"/>
</dbReference>
<dbReference type="Pfam" id="PF00226">
    <property type="entry name" value="DnaJ"/>
    <property type="match status" value="1"/>
</dbReference>
<proteinExistence type="predicted"/>
<dbReference type="SUPFAM" id="SSF46565">
    <property type="entry name" value="Chaperone J-domain"/>
    <property type="match status" value="1"/>
</dbReference>
<dbReference type="CDD" id="cd06257">
    <property type="entry name" value="DnaJ"/>
    <property type="match status" value="1"/>
</dbReference>
<dbReference type="PANTHER" id="PTHR44313:SF1">
    <property type="entry name" value="DNAJ HOMOLOG SUBFAMILY C MEMBER 17"/>
    <property type="match status" value="1"/>
</dbReference>
<dbReference type="Proteomes" id="UP001367676">
    <property type="component" value="Unassembled WGS sequence"/>
</dbReference>
<dbReference type="InterPro" id="IPR034254">
    <property type="entry name" value="DNAJC17_RRM"/>
</dbReference>
<evidence type="ECO:0000256" key="4">
    <source>
        <dbReference type="ARBA" id="ARBA00022884"/>
    </source>
</evidence>
<dbReference type="GO" id="GO:0000390">
    <property type="term" value="P:spliceosomal complex disassembly"/>
    <property type="evidence" value="ECO:0007669"/>
    <property type="project" value="TreeGrafter"/>
</dbReference>
<evidence type="ECO:0000256" key="1">
    <source>
        <dbReference type="ARBA" id="ARBA00004123"/>
    </source>
</evidence>
<feature type="coiled-coil region" evidence="8">
    <location>
        <begin position="76"/>
        <end position="117"/>
    </location>
</feature>
<evidence type="ECO:0000313" key="12">
    <source>
        <dbReference type="EMBL" id="KAK7584152.1"/>
    </source>
</evidence>
<evidence type="ECO:0000256" key="5">
    <source>
        <dbReference type="ARBA" id="ARBA00023186"/>
    </source>
</evidence>
<keyword evidence="8" id="KW-0175">Coiled coil</keyword>
<evidence type="ECO:0000259" key="10">
    <source>
        <dbReference type="PROSITE" id="PS50076"/>
    </source>
</evidence>
<dbReference type="SUPFAM" id="SSF54928">
    <property type="entry name" value="RNA-binding domain, RBD"/>
    <property type="match status" value="1"/>
</dbReference>
<gene>
    <name evidence="12" type="ORF">V9T40_005115</name>
</gene>
<evidence type="ECO:0000313" key="13">
    <source>
        <dbReference type="Proteomes" id="UP001367676"/>
    </source>
</evidence>
<dbReference type="InterPro" id="IPR035979">
    <property type="entry name" value="RBD_domain_sf"/>
</dbReference>
<evidence type="ECO:0000256" key="9">
    <source>
        <dbReference type="SAM" id="MobiDB-lite"/>
    </source>
</evidence>
<dbReference type="GO" id="GO:0003723">
    <property type="term" value="F:RNA binding"/>
    <property type="evidence" value="ECO:0007669"/>
    <property type="project" value="UniProtKB-UniRule"/>
</dbReference>
<dbReference type="InterPro" id="IPR036869">
    <property type="entry name" value="J_dom_sf"/>
</dbReference>
<evidence type="ECO:0000256" key="8">
    <source>
        <dbReference type="SAM" id="Coils"/>
    </source>
</evidence>
<dbReference type="InterPro" id="IPR012677">
    <property type="entry name" value="Nucleotide-bd_a/b_plait_sf"/>
</dbReference>
<organism evidence="12 13">
    <name type="scientific">Parthenolecanium corni</name>
    <dbReference type="NCBI Taxonomy" id="536013"/>
    <lineage>
        <taxon>Eukaryota</taxon>
        <taxon>Metazoa</taxon>
        <taxon>Ecdysozoa</taxon>
        <taxon>Arthropoda</taxon>
        <taxon>Hexapoda</taxon>
        <taxon>Insecta</taxon>
        <taxon>Pterygota</taxon>
        <taxon>Neoptera</taxon>
        <taxon>Paraneoptera</taxon>
        <taxon>Hemiptera</taxon>
        <taxon>Sternorrhyncha</taxon>
        <taxon>Coccoidea</taxon>
        <taxon>Coccidae</taxon>
        <taxon>Parthenolecanium</taxon>
    </lineage>
</organism>
<dbReference type="EMBL" id="JBBCAQ010000032">
    <property type="protein sequence ID" value="KAK7584152.1"/>
    <property type="molecule type" value="Genomic_DNA"/>
</dbReference>
<comment type="subcellular location">
    <subcellularLocation>
        <location evidence="2">Cytoplasm</location>
    </subcellularLocation>
    <subcellularLocation>
        <location evidence="1">Nucleus</location>
    </subcellularLocation>
</comment>
<dbReference type="PROSITE" id="PS50076">
    <property type="entry name" value="DNAJ_2"/>
    <property type="match status" value="1"/>
</dbReference>
<evidence type="ECO:0000259" key="11">
    <source>
        <dbReference type="PROSITE" id="PS50102"/>
    </source>
</evidence>
<keyword evidence="6" id="KW-0539">Nucleus</keyword>
<dbReference type="CDD" id="cd12429">
    <property type="entry name" value="RRM_DNAJC17"/>
    <property type="match status" value="1"/>
</dbReference>
<dbReference type="Gene3D" id="1.10.287.110">
    <property type="entry name" value="DnaJ domain"/>
    <property type="match status" value="1"/>
</dbReference>
<evidence type="ECO:0000256" key="7">
    <source>
        <dbReference type="PROSITE-ProRule" id="PRU00176"/>
    </source>
</evidence>
<sequence length="272" mass="30632">MDDLKQLDLYDLFGIPSTATTKEIKTAYRKKALTCHPDKNPDDPLAAKVFHQLTEALKLLSDGAARASYDKVLKARQANKARYDALNSQRKKLKTDLEELERRAFEKQSAEDRAQLRLDLLKKQTFEEMKAETERVCQEKADSANEKMCSLRRIKIRWKANKKDASNGGYNEEILKNIFSKYGNIEAIVVSGKKKGSALLEFSSVEAARRAKMLEVGKESNPLSVTVVGGDIDEYFASVYVPTSKKSDPKPTPLFPQYSSTETRSYCSEASN</sequence>
<protein>
    <submittedName>
        <fullName evidence="12">Uncharacterized protein</fullName>
    </submittedName>
</protein>
<accession>A0AAN9TDK6</accession>
<dbReference type="PROSITE" id="PS50102">
    <property type="entry name" value="RRM"/>
    <property type="match status" value="1"/>
</dbReference>
<reference evidence="12 13" key="1">
    <citation type="submission" date="2024-03" db="EMBL/GenBank/DDBJ databases">
        <title>Adaptation during the transition from Ophiocordyceps entomopathogen to insect associate is accompanied by gene loss and intensified selection.</title>
        <authorList>
            <person name="Ward C.M."/>
            <person name="Onetto C.A."/>
            <person name="Borneman A.R."/>
        </authorList>
    </citation>
    <scope>NUCLEOTIDE SEQUENCE [LARGE SCALE GENOMIC DNA]</scope>
    <source>
        <strain evidence="12">AWRI1</strain>
        <tissue evidence="12">Single Adult Female</tissue>
    </source>
</reference>
<dbReference type="PANTHER" id="PTHR44313">
    <property type="entry name" value="DNAJ HOMOLOG SUBFAMILY C MEMBER 17"/>
    <property type="match status" value="1"/>
</dbReference>
<name>A0AAN9TDK6_9HEMI</name>
<feature type="domain" description="RRM" evidence="11">
    <location>
        <begin position="171"/>
        <end position="221"/>
    </location>
</feature>
<feature type="region of interest" description="Disordered" evidence="9">
    <location>
        <begin position="242"/>
        <end position="272"/>
    </location>
</feature>
<dbReference type="InterPro" id="IPR000504">
    <property type="entry name" value="RRM_dom"/>
</dbReference>
<dbReference type="PRINTS" id="PR00625">
    <property type="entry name" value="JDOMAIN"/>
</dbReference>
<keyword evidence="5" id="KW-0143">Chaperone</keyword>